<dbReference type="GO" id="GO:0004497">
    <property type="term" value="F:monooxygenase activity"/>
    <property type="evidence" value="ECO:0007669"/>
    <property type="project" value="UniProtKB-KW"/>
</dbReference>
<dbReference type="InterPro" id="IPR036188">
    <property type="entry name" value="FAD/NAD-bd_sf"/>
</dbReference>
<dbReference type="PRINTS" id="PR00420">
    <property type="entry name" value="RNGMNOXGNASE"/>
</dbReference>
<evidence type="ECO:0000256" key="2">
    <source>
        <dbReference type="ARBA" id="ARBA00023033"/>
    </source>
</evidence>
<dbReference type="PANTHER" id="PTHR43747">
    <property type="entry name" value="FAD-BINDING PROTEIN"/>
    <property type="match status" value="1"/>
</dbReference>
<dbReference type="eggNOG" id="COG0644">
    <property type="taxonomic scope" value="Bacteria"/>
</dbReference>
<dbReference type="Pfam" id="PF04820">
    <property type="entry name" value="Trp_halogenase"/>
    <property type="match status" value="2"/>
</dbReference>
<evidence type="ECO:0000313" key="3">
    <source>
        <dbReference type="EMBL" id="AEA60207.1"/>
    </source>
</evidence>
<sequence>MNRRVQVLVIGGGPGGSTAAALLAKAGQDVLLLERDTFPRYHIGESLLASCQATLKLSGAYEAVAAHGFQVKRGALIHWGDDEWVLDWRKLVDQDAWSWQVDRATYDDILLRNASRQGVEVVEGATVKRILFEGARAVAAQWMRAGEGELHTVEFDYVIDASGRHGLLSQQHFDMRQQHEVFRNVAVWSYWSGAQLLPNSPEGAINVVSAPDGWWWHIPLGKERYSVGMVTHRNAFLRDRPGFDSLDAYYHDRLRQSPAIHGATAGASQVAPVKVEQDYSYVSQRFCGPGYLIVGDAACFLDPLLSTGVHLAQYSAMIAAATIISVSKREIGEAEGWTFFEYIYRRAYTRMLVLVSRMYQSYKGRDEYFWSAQKLVHESTHHHEPVRSFTDISAGLSDLHEASDIDTRALTRQLLEAAEAEQDAKAAKVPTTSLHTLDLSVSWGPWRSLEGADTTLQQISLVTQPSLGLRRNAPGEGS</sequence>
<dbReference type="Gene3D" id="3.30.9.100">
    <property type="match status" value="1"/>
</dbReference>
<dbReference type="InterPro" id="IPR050816">
    <property type="entry name" value="Flavin-dep_Halogenase_NPB"/>
</dbReference>
<organism evidence="3 4">
    <name type="scientific">Burkholderia gladioli (strain BSR3)</name>
    <dbReference type="NCBI Taxonomy" id="999541"/>
    <lineage>
        <taxon>Bacteria</taxon>
        <taxon>Pseudomonadati</taxon>
        <taxon>Pseudomonadota</taxon>
        <taxon>Betaproteobacteria</taxon>
        <taxon>Burkholderiales</taxon>
        <taxon>Burkholderiaceae</taxon>
        <taxon>Burkholderia</taxon>
    </lineage>
</organism>
<dbReference type="EMBL" id="CP002599">
    <property type="protein sequence ID" value="AEA60207.1"/>
    <property type="molecule type" value="Genomic_DNA"/>
</dbReference>
<evidence type="ECO:0000313" key="4">
    <source>
        <dbReference type="Proteomes" id="UP000008316"/>
    </source>
</evidence>
<dbReference type="Proteomes" id="UP000008316">
    <property type="component" value="Chromosome 1"/>
</dbReference>
<dbReference type="HOGENOM" id="CLU_024648_4_0_4"/>
<gene>
    <name evidence="3" type="ordered locus">bgla_1g15510</name>
</gene>
<accession>F2LCF5</accession>
<reference evidence="3 4" key="1">
    <citation type="journal article" date="2011" name="J. Bacteriol.">
        <title>Complete genome sequence of Burkholderia gladioli BSR3.</title>
        <authorList>
            <person name="Seo Y.S."/>
            <person name="Lim J."/>
            <person name="Choi B.S."/>
            <person name="Kim H."/>
            <person name="Goo E."/>
            <person name="Lee B."/>
            <person name="Lim J.S."/>
            <person name="Choi I.Y."/>
            <person name="Moon J.S."/>
            <person name="Kim J."/>
            <person name="Hwang I."/>
        </authorList>
    </citation>
    <scope>NUCLEOTIDE SEQUENCE [LARGE SCALE GENOMIC DNA]</scope>
    <source>
        <strain evidence="3 4">BSR3</strain>
    </source>
</reference>
<keyword evidence="1" id="KW-0560">Oxidoreductase</keyword>
<name>F2LCF5_BURGS</name>
<protein>
    <submittedName>
        <fullName evidence="3">Putative halogenase</fullName>
    </submittedName>
</protein>
<dbReference type="SUPFAM" id="SSF51905">
    <property type="entry name" value="FAD/NAD(P)-binding domain"/>
    <property type="match status" value="1"/>
</dbReference>
<dbReference type="KEGG" id="bgd:bgla_1g15510"/>
<dbReference type="RefSeq" id="WP_013697544.1">
    <property type="nucleotide sequence ID" value="NC_015381.1"/>
</dbReference>
<evidence type="ECO:0000256" key="1">
    <source>
        <dbReference type="ARBA" id="ARBA00023002"/>
    </source>
</evidence>
<proteinExistence type="predicted"/>
<keyword evidence="4" id="KW-1185">Reference proteome</keyword>
<dbReference type="STRING" id="999541.bgla_1g15510"/>
<dbReference type="InterPro" id="IPR006905">
    <property type="entry name" value="Flavin_halogenase"/>
</dbReference>
<dbReference type="PANTHER" id="PTHR43747:SF5">
    <property type="entry name" value="FAD-BINDING DOMAIN-CONTAINING PROTEIN"/>
    <property type="match status" value="1"/>
</dbReference>
<dbReference type="AlphaFoldDB" id="F2LCF5"/>
<dbReference type="Gene3D" id="3.50.50.60">
    <property type="entry name" value="FAD/NAD(P)-binding domain"/>
    <property type="match status" value="1"/>
</dbReference>
<keyword evidence="2" id="KW-0503">Monooxygenase</keyword>